<feature type="chain" id="PRO_5038354245" evidence="2">
    <location>
        <begin position="24"/>
        <end position="369"/>
    </location>
</feature>
<dbReference type="PATRIC" id="fig|1218493.3.peg.1815"/>
<dbReference type="STRING" id="1218493.JF76_17320"/>
<dbReference type="AlphaFoldDB" id="A0A0F4L5U2"/>
<accession>A0A0F4L5U2</accession>
<dbReference type="HOGENOM" id="CLU_068243_0_0_9"/>
<dbReference type="PRINTS" id="PR01729">
    <property type="entry name" value="SURFACELAYER"/>
</dbReference>
<dbReference type="Pfam" id="PF03217">
    <property type="entry name" value="SlpA"/>
    <property type="match status" value="1"/>
</dbReference>
<dbReference type="EMBL" id="JXBY01000028">
    <property type="protein sequence ID" value="KJY54222.1"/>
    <property type="molecule type" value="Genomic_DNA"/>
</dbReference>
<dbReference type="OrthoDB" id="2286163at2"/>
<evidence type="ECO:0000256" key="1">
    <source>
        <dbReference type="SAM" id="MobiDB-lite"/>
    </source>
</evidence>
<reference evidence="4 5" key="1">
    <citation type="submission" date="2014-12" db="EMBL/GenBank/DDBJ databases">
        <title>Comparative genomics of the lactic acid bacteria isolated from the honey bee gut.</title>
        <authorList>
            <person name="Ellegaard K.M."/>
            <person name="Tamarit D."/>
            <person name="Javelind E."/>
            <person name="Olofsson T."/>
            <person name="Andersson S.G."/>
            <person name="Vasquez A."/>
        </authorList>
    </citation>
    <scope>NUCLEOTIDE SEQUENCE [LARGE SCALE GENOMIC DNA]</scope>
    <source>
        <strain evidence="4 5">Biut2</strain>
    </source>
</reference>
<evidence type="ECO:0000256" key="2">
    <source>
        <dbReference type="SAM" id="SignalP"/>
    </source>
</evidence>
<gene>
    <name evidence="4" type="ORF">JF76_17320</name>
</gene>
<dbReference type="InterPro" id="IPR004903">
    <property type="entry name" value="S-layer_prot"/>
</dbReference>
<feature type="signal peptide" evidence="2">
    <location>
        <begin position="1"/>
        <end position="23"/>
    </location>
</feature>
<dbReference type="Proteomes" id="UP000033533">
    <property type="component" value="Unassembled WGS sequence"/>
</dbReference>
<dbReference type="GO" id="GO:0005199">
    <property type="term" value="F:structural constituent of cell wall"/>
    <property type="evidence" value="ECO:0007669"/>
    <property type="project" value="InterPro"/>
</dbReference>
<dbReference type="GO" id="GO:0009274">
    <property type="term" value="C:peptidoglycan-based cell wall"/>
    <property type="evidence" value="ECO:0007669"/>
    <property type="project" value="InterPro"/>
</dbReference>
<sequence length="369" mass="42051">MTKKPFRYLAVAILGISASLVLNQQTNTVEAKSIIKTVMHDAQACDLYGDKVKGKYAAYTQVKVDDDPISFRFKPFAPAYKISGKNKYIKASNIDGVKRKVKHNSFVYATSSRRADSRLLKKGKTITTYGNSFKFKNGLWYYRIGGPKKQYVKASNLSKIISSNTEETTVTVKTKGADITDYAYIDSDDEDIVKRVKKGTKFKVDYAQYSSMDIDDPDGYEYHIKGTDFWIWYRDVKADKKIPIHDYKFEHYTYIMFYKDTDVYNADGTKQDHHGQKIIKQGGFIKVNKLLYIWIKSKNKAELFYHLAGHQFYATDLPDGSSGSDVINVGQGYVKKKDVKFIDGLKLSPSNTPEEARQAAKQDTNKKAE</sequence>
<feature type="domain" description="S-layer protein C-terminal" evidence="3">
    <location>
        <begin position="91"/>
        <end position="155"/>
    </location>
</feature>
<dbReference type="InterPro" id="IPR024968">
    <property type="entry name" value="SlpA_C_lactobacillus"/>
</dbReference>
<dbReference type="GO" id="GO:0030115">
    <property type="term" value="C:S-layer"/>
    <property type="evidence" value="ECO:0007669"/>
    <property type="project" value="InterPro"/>
</dbReference>
<comment type="caution">
    <text evidence="4">The sequence shown here is derived from an EMBL/GenBank/DDBJ whole genome shotgun (WGS) entry which is preliminary data.</text>
</comment>
<name>A0A0F4L5U2_9LACO</name>
<evidence type="ECO:0000313" key="5">
    <source>
        <dbReference type="Proteomes" id="UP000033533"/>
    </source>
</evidence>
<dbReference type="RefSeq" id="WP_045928696.1">
    <property type="nucleotide sequence ID" value="NZ_JBHSZS010000008.1"/>
</dbReference>
<feature type="region of interest" description="Disordered" evidence="1">
    <location>
        <begin position="345"/>
        <end position="369"/>
    </location>
</feature>
<evidence type="ECO:0000313" key="4">
    <source>
        <dbReference type="EMBL" id="KJY54222.1"/>
    </source>
</evidence>
<evidence type="ECO:0000259" key="3">
    <source>
        <dbReference type="Pfam" id="PF03217"/>
    </source>
</evidence>
<protein>
    <submittedName>
        <fullName evidence="4">SLAP domain protein</fullName>
    </submittedName>
</protein>
<proteinExistence type="predicted"/>
<keyword evidence="2" id="KW-0732">Signal</keyword>
<organism evidence="4 5">
    <name type="scientific">Lactobacillus kullabergensis</name>
    <dbReference type="NCBI Taxonomy" id="1218493"/>
    <lineage>
        <taxon>Bacteria</taxon>
        <taxon>Bacillati</taxon>
        <taxon>Bacillota</taxon>
        <taxon>Bacilli</taxon>
        <taxon>Lactobacillales</taxon>
        <taxon>Lactobacillaceae</taxon>
        <taxon>Lactobacillus</taxon>
    </lineage>
</organism>
<feature type="compositionally biased region" description="Basic and acidic residues" evidence="1">
    <location>
        <begin position="354"/>
        <end position="369"/>
    </location>
</feature>